<dbReference type="OrthoDB" id="4062651at2759"/>
<organism evidence="2 3">
    <name type="scientific">Amanita muscaria (strain Koide BX008)</name>
    <dbReference type="NCBI Taxonomy" id="946122"/>
    <lineage>
        <taxon>Eukaryota</taxon>
        <taxon>Fungi</taxon>
        <taxon>Dikarya</taxon>
        <taxon>Basidiomycota</taxon>
        <taxon>Agaricomycotina</taxon>
        <taxon>Agaricomycetes</taxon>
        <taxon>Agaricomycetidae</taxon>
        <taxon>Agaricales</taxon>
        <taxon>Pluteineae</taxon>
        <taxon>Amanitaceae</taxon>
        <taxon>Amanita</taxon>
    </lineage>
</organism>
<dbReference type="InParanoid" id="A0A0C2X5H2"/>
<evidence type="ECO:0000256" key="1">
    <source>
        <dbReference type="SAM" id="MobiDB-lite"/>
    </source>
</evidence>
<protein>
    <submittedName>
        <fullName evidence="2">Uncharacterized protein</fullName>
    </submittedName>
</protein>
<keyword evidence="3" id="KW-1185">Reference proteome</keyword>
<sequence>MSSTFIPSDVIDMSKEKEWASKIGMLDWDSTNIVFTKRSLIEFLKYTGTTVDTNYNTISKLPRYAKFGKILDTPSSNDAIQSSEPQVSHTVSTDTPAVQPSRRVRTAPGGPTLDIFGPDEGDALATAPRKDSELSRETQVTLPQASADEPVGSQVKESASVATNFKPTRRVRENPGGRSSLSNFWDAPDSEPEFKPTRRVRERPGGEDHINNIFD</sequence>
<name>A0A0C2X5H2_AMAMK</name>
<feature type="region of interest" description="Disordered" evidence="1">
    <location>
        <begin position="75"/>
        <end position="215"/>
    </location>
</feature>
<proteinExistence type="predicted"/>
<feature type="compositionally biased region" description="Polar residues" evidence="1">
    <location>
        <begin position="155"/>
        <end position="166"/>
    </location>
</feature>
<feature type="compositionally biased region" description="Polar residues" evidence="1">
    <location>
        <begin position="75"/>
        <end position="98"/>
    </location>
</feature>
<dbReference type="EMBL" id="KN818225">
    <property type="protein sequence ID" value="KIL69522.1"/>
    <property type="molecule type" value="Genomic_DNA"/>
</dbReference>
<evidence type="ECO:0000313" key="3">
    <source>
        <dbReference type="Proteomes" id="UP000054549"/>
    </source>
</evidence>
<accession>A0A0C2X5H2</accession>
<evidence type="ECO:0000313" key="2">
    <source>
        <dbReference type="EMBL" id="KIL69522.1"/>
    </source>
</evidence>
<dbReference type="HOGENOM" id="CLU_087386_0_0_1"/>
<dbReference type="AlphaFoldDB" id="A0A0C2X5H2"/>
<reference evidence="2 3" key="1">
    <citation type="submission" date="2014-04" db="EMBL/GenBank/DDBJ databases">
        <title>Evolutionary Origins and Diversification of the Mycorrhizal Mutualists.</title>
        <authorList>
            <consortium name="DOE Joint Genome Institute"/>
            <consortium name="Mycorrhizal Genomics Consortium"/>
            <person name="Kohler A."/>
            <person name="Kuo A."/>
            <person name="Nagy L.G."/>
            <person name="Floudas D."/>
            <person name="Copeland A."/>
            <person name="Barry K.W."/>
            <person name="Cichocki N."/>
            <person name="Veneault-Fourrey C."/>
            <person name="LaButti K."/>
            <person name="Lindquist E.A."/>
            <person name="Lipzen A."/>
            <person name="Lundell T."/>
            <person name="Morin E."/>
            <person name="Murat C."/>
            <person name="Riley R."/>
            <person name="Ohm R."/>
            <person name="Sun H."/>
            <person name="Tunlid A."/>
            <person name="Henrissat B."/>
            <person name="Grigoriev I.V."/>
            <person name="Hibbett D.S."/>
            <person name="Martin F."/>
        </authorList>
    </citation>
    <scope>NUCLEOTIDE SEQUENCE [LARGE SCALE GENOMIC DNA]</scope>
    <source>
        <strain evidence="2 3">Koide BX008</strain>
    </source>
</reference>
<dbReference type="Proteomes" id="UP000054549">
    <property type="component" value="Unassembled WGS sequence"/>
</dbReference>
<gene>
    <name evidence="2" type="ORF">M378DRAFT_156721</name>
</gene>
<feature type="compositionally biased region" description="Basic and acidic residues" evidence="1">
    <location>
        <begin position="202"/>
        <end position="215"/>
    </location>
</feature>